<name>A0A975HHP0_9GAMM</name>
<dbReference type="RefSeq" id="WP_208831402.1">
    <property type="nucleotide sequence ID" value="NZ_CP072110.1"/>
</dbReference>
<dbReference type="EMBL" id="CP072110">
    <property type="protein sequence ID" value="QTH63345.1"/>
    <property type="molecule type" value="Genomic_DNA"/>
</dbReference>
<gene>
    <name evidence="1" type="ORF">J1N51_11470</name>
</gene>
<reference evidence="1" key="1">
    <citation type="submission" date="2021-03" db="EMBL/GenBank/DDBJ databases">
        <title>Description of Psychrosphaera ytuae sp. nov. isolated from deep sea sediment of South China Sea.</title>
        <authorList>
            <person name="Zhang J."/>
            <person name="Xu X.-D."/>
        </authorList>
    </citation>
    <scope>NUCLEOTIDE SEQUENCE</scope>
    <source>
        <strain evidence="1">MTZ26</strain>
    </source>
</reference>
<evidence type="ECO:0000313" key="2">
    <source>
        <dbReference type="Proteomes" id="UP000682739"/>
    </source>
</evidence>
<accession>A0A975HHP0</accession>
<protein>
    <submittedName>
        <fullName evidence="1">Uncharacterized protein</fullName>
    </submittedName>
</protein>
<evidence type="ECO:0000313" key="1">
    <source>
        <dbReference type="EMBL" id="QTH63345.1"/>
    </source>
</evidence>
<dbReference type="Proteomes" id="UP000682739">
    <property type="component" value="Chromosome"/>
</dbReference>
<dbReference type="AlphaFoldDB" id="A0A975HHP0"/>
<keyword evidence="2" id="KW-1185">Reference proteome</keyword>
<sequence length="157" mass="17965">MYQLEVKFHLVNNLFSPKQGWQVVVDIDSMERAKGPQHKPDKKEKVLKAERLLDGLGVTFGAHKEYGRVDICATHPKYGTYLIEVEGQSSKQKEQAMYSALGQAIILMNRSCKSIKYAIAVPDLPEWNRQITKIPERVKEKLNLQCFLVSSNYVRQA</sequence>
<organism evidence="1 2">
    <name type="scientific">Psychrosphaera ytuae</name>
    <dbReference type="NCBI Taxonomy" id="2820710"/>
    <lineage>
        <taxon>Bacteria</taxon>
        <taxon>Pseudomonadati</taxon>
        <taxon>Pseudomonadota</taxon>
        <taxon>Gammaproteobacteria</taxon>
        <taxon>Alteromonadales</taxon>
        <taxon>Pseudoalteromonadaceae</taxon>
        <taxon>Psychrosphaera</taxon>
    </lineage>
</organism>
<dbReference type="KEGG" id="psym:J1N51_11470"/>
<proteinExistence type="predicted"/>